<evidence type="ECO:0000313" key="1">
    <source>
        <dbReference type="Proteomes" id="UP000887579"/>
    </source>
</evidence>
<protein>
    <submittedName>
        <fullName evidence="2">Uncharacterized protein</fullName>
    </submittedName>
</protein>
<sequence>MSKRTGAHLSDVEDFYWKHFKTAKVQVIPSFKTVEPFLRAAFKEKLLKLGTVPAKEGKKGPVISNILYHPRMKIFKDVHAGIKKYNLPTSKFPEVWFEEYKQCFDRKSVIVFVLPGDWPTKGFYNMLQEMLAKVLNIKVLVPAERSDAKEAIDLINSSMIDAEKLPTTADDIVKNVKGFIEVTEAAAKANPSAALLDSDVEMDKVNQGGSKDTNGGDTVAAKSTKQ</sequence>
<name>A0AC34G3G8_9BILA</name>
<reference evidence="2" key="1">
    <citation type="submission" date="2022-11" db="UniProtKB">
        <authorList>
            <consortium name="WormBaseParasite"/>
        </authorList>
    </citation>
    <scope>IDENTIFICATION</scope>
</reference>
<dbReference type="WBParaSite" id="ES5_v2.g24333.t1">
    <property type="protein sequence ID" value="ES5_v2.g24333.t1"/>
    <property type="gene ID" value="ES5_v2.g24333"/>
</dbReference>
<organism evidence="1 2">
    <name type="scientific">Panagrolaimus sp. ES5</name>
    <dbReference type="NCBI Taxonomy" id="591445"/>
    <lineage>
        <taxon>Eukaryota</taxon>
        <taxon>Metazoa</taxon>
        <taxon>Ecdysozoa</taxon>
        <taxon>Nematoda</taxon>
        <taxon>Chromadorea</taxon>
        <taxon>Rhabditida</taxon>
        <taxon>Tylenchina</taxon>
        <taxon>Panagrolaimomorpha</taxon>
        <taxon>Panagrolaimoidea</taxon>
        <taxon>Panagrolaimidae</taxon>
        <taxon>Panagrolaimus</taxon>
    </lineage>
</organism>
<proteinExistence type="predicted"/>
<evidence type="ECO:0000313" key="2">
    <source>
        <dbReference type="WBParaSite" id="ES5_v2.g24333.t1"/>
    </source>
</evidence>
<accession>A0AC34G3G8</accession>
<dbReference type="Proteomes" id="UP000887579">
    <property type="component" value="Unplaced"/>
</dbReference>